<sequence length="250" mass="29064">MVASDKVAMNRTLPDTRMPECRYWHYPEELPTASVILVFFNEGWSTLIRTVHSVINTSPNKFLKEVVLIDDGSDYDFLKDQLEHYIKQFNGLVKLFRNPERLGLIRARTKGAEHSTGDVIVFLDAHCECNRNWLPPLLTRIKYNRTILAVPIVDVINWRNMVYYSAYGHNHQHYRGIFEWGFFYKEGIVPQRVLDQRKHPSEPYASPTHAGGLLAMDRAYFFELGAYDPGLKIWGGDNYELSFKVGYLSR</sequence>
<name>A0AAV2HGK8_LYMST</name>
<dbReference type="Proteomes" id="UP001497497">
    <property type="component" value="Unassembled WGS sequence"/>
</dbReference>
<organism evidence="9 10">
    <name type="scientific">Lymnaea stagnalis</name>
    <name type="common">Great pond snail</name>
    <name type="synonym">Helix stagnalis</name>
    <dbReference type="NCBI Taxonomy" id="6523"/>
    <lineage>
        <taxon>Eukaryota</taxon>
        <taxon>Metazoa</taxon>
        <taxon>Spiralia</taxon>
        <taxon>Lophotrochozoa</taxon>
        <taxon>Mollusca</taxon>
        <taxon>Gastropoda</taxon>
        <taxon>Heterobranchia</taxon>
        <taxon>Euthyneura</taxon>
        <taxon>Panpulmonata</taxon>
        <taxon>Hygrophila</taxon>
        <taxon>Lymnaeoidea</taxon>
        <taxon>Lymnaeidae</taxon>
        <taxon>Lymnaea</taxon>
    </lineage>
</organism>
<comment type="caution">
    <text evidence="9">The sequence shown here is derived from an EMBL/GenBank/DDBJ whole genome shotgun (WGS) entry which is preliminary data.</text>
</comment>
<proteinExistence type="predicted"/>
<evidence type="ECO:0000256" key="5">
    <source>
        <dbReference type="ARBA" id="ARBA00022723"/>
    </source>
</evidence>
<gene>
    <name evidence="9" type="ORF">GSLYS_00006515001</name>
</gene>
<comment type="cofactor">
    <cofactor evidence="1">
        <name>Mn(2+)</name>
        <dbReference type="ChEBI" id="CHEBI:29035"/>
    </cofactor>
</comment>
<keyword evidence="7" id="KW-0464">Manganese</keyword>
<reference evidence="9 10" key="1">
    <citation type="submission" date="2024-04" db="EMBL/GenBank/DDBJ databases">
        <authorList>
            <consortium name="Genoscope - CEA"/>
            <person name="William W."/>
        </authorList>
    </citation>
    <scope>NUCLEOTIDE SEQUENCE [LARGE SCALE GENOMIC DNA]</scope>
</reference>
<dbReference type="PANTHER" id="PTHR11675:SF68">
    <property type="entry name" value="N-ACETYLGALACTOSAMINYLTRANSFERASE 7"/>
    <property type="match status" value="1"/>
</dbReference>
<protein>
    <recommendedName>
        <fullName evidence="8">Glycosyltransferase 2-like domain-containing protein</fullName>
    </recommendedName>
</protein>
<keyword evidence="4" id="KW-0808">Transferase</keyword>
<evidence type="ECO:0000256" key="1">
    <source>
        <dbReference type="ARBA" id="ARBA00001936"/>
    </source>
</evidence>
<dbReference type="PANTHER" id="PTHR11675">
    <property type="entry name" value="N-ACETYLGALACTOSAMINYLTRANSFERASE"/>
    <property type="match status" value="1"/>
</dbReference>
<dbReference type="GO" id="GO:0005794">
    <property type="term" value="C:Golgi apparatus"/>
    <property type="evidence" value="ECO:0007669"/>
    <property type="project" value="TreeGrafter"/>
</dbReference>
<evidence type="ECO:0000256" key="2">
    <source>
        <dbReference type="ARBA" id="ARBA00004922"/>
    </source>
</evidence>
<evidence type="ECO:0000256" key="3">
    <source>
        <dbReference type="ARBA" id="ARBA00022676"/>
    </source>
</evidence>
<accession>A0AAV2HGK8</accession>
<dbReference type="GO" id="GO:0046872">
    <property type="term" value="F:metal ion binding"/>
    <property type="evidence" value="ECO:0007669"/>
    <property type="project" value="UniProtKB-KW"/>
</dbReference>
<evidence type="ECO:0000256" key="6">
    <source>
        <dbReference type="ARBA" id="ARBA00023157"/>
    </source>
</evidence>
<dbReference type="GO" id="GO:0004653">
    <property type="term" value="F:polypeptide N-acetylgalactosaminyltransferase activity"/>
    <property type="evidence" value="ECO:0007669"/>
    <property type="project" value="TreeGrafter"/>
</dbReference>
<feature type="domain" description="Glycosyltransferase 2-like" evidence="8">
    <location>
        <begin position="34"/>
        <end position="213"/>
    </location>
</feature>
<keyword evidence="5" id="KW-0479">Metal-binding</keyword>
<evidence type="ECO:0000256" key="4">
    <source>
        <dbReference type="ARBA" id="ARBA00022679"/>
    </source>
</evidence>
<dbReference type="InterPro" id="IPR001173">
    <property type="entry name" value="Glyco_trans_2-like"/>
</dbReference>
<evidence type="ECO:0000259" key="8">
    <source>
        <dbReference type="Pfam" id="PF00535"/>
    </source>
</evidence>
<keyword evidence="6" id="KW-1015">Disulfide bond</keyword>
<keyword evidence="3" id="KW-0328">Glycosyltransferase</keyword>
<keyword evidence="10" id="KW-1185">Reference proteome</keyword>
<dbReference type="InterPro" id="IPR029044">
    <property type="entry name" value="Nucleotide-diphossugar_trans"/>
</dbReference>
<dbReference type="SUPFAM" id="SSF53448">
    <property type="entry name" value="Nucleotide-diphospho-sugar transferases"/>
    <property type="match status" value="1"/>
</dbReference>
<comment type="pathway">
    <text evidence="2">Protein modification; protein glycosylation.</text>
</comment>
<dbReference type="GO" id="GO:0006493">
    <property type="term" value="P:protein O-linked glycosylation"/>
    <property type="evidence" value="ECO:0007669"/>
    <property type="project" value="TreeGrafter"/>
</dbReference>
<evidence type="ECO:0000256" key="7">
    <source>
        <dbReference type="ARBA" id="ARBA00023211"/>
    </source>
</evidence>
<dbReference type="Gene3D" id="3.90.550.10">
    <property type="entry name" value="Spore Coat Polysaccharide Biosynthesis Protein SpsA, Chain A"/>
    <property type="match status" value="1"/>
</dbReference>
<dbReference type="AlphaFoldDB" id="A0AAV2HGK8"/>
<dbReference type="EMBL" id="CAXITT010000116">
    <property type="protein sequence ID" value="CAL1532436.1"/>
    <property type="molecule type" value="Genomic_DNA"/>
</dbReference>
<evidence type="ECO:0000313" key="10">
    <source>
        <dbReference type="Proteomes" id="UP001497497"/>
    </source>
</evidence>
<evidence type="ECO:0000313" key="9">
    <source>
        <dbReference type="EMBL" id="CAL1532436.1"/>
    </source>
</evidence>
<dbReference type="Pfam" id="PF00535">
    <property type="entry name" value="Glycos_transf_2"/>
    <property type="match status" value="1"/>
</dbReference>